<sequence>MGENGTSLDALLALAVRGVPVDPEAEGRAVAAYRAVREGGAHGARTRRRDDWRPREQRRPGREFKES</sequence>
<protein>
    <submittedName>
        <fullName evidence="2">Uncharacterized protein</fullName>
    </submittedName>
</protein>
<accession>A0A250VN71</accession>
<evidence type="ECO:0000313" key="2">
    <source>
        <dbReference type="EMBL" id="GAX55668.1"/>
    </source>
</evidence>
<gene>
    <name evidence="2" type="ORF">SO3561_07229</name>
</gene>
<feature type="region of interest" description="Disordered" evidence="1">
    <location>
        <begin position="38"/>
        <end position="67"/>
    </location>
</feature>
<dbReference type="AlphaFoldDB" id="A0A250VN71"/>
<dbReference type="RefSeq" id="WP_067367800.1">
    <property type="nucleotide sequence ID" value="NZ_BDQI01000020.1"/>
</dbReference>
<keyword evidence="3" id="KW-1185">Reference proteome</keyword>
<evidence type="ECO:0000313" key="3">
    <source>
        <dbReference type="Proteomes" id="UP000217446"/>
    </source>
</evidence>
<dbReference type="STRING" id="1963.AQJ27_12770"/>
<proteinExistence type="predicted"/>
<organism evidence="2 3">
    <name type="scientific">Streptomyces olivochromogenes</name>
    <dbReference type="NCBI Taxonomy" id="1963"/>
    <lineage>
        <taxon>Bacteria</taxon>
        <taxon>Bacillati</taxon>
        <taxon>Actinomycetota</taxon>
        <taxon>Actinomycetes</taxon>
        <taxon>Kitasatosporales</taxon>
        <taxon>Streptomycetaceae</taxon>
        <taxon>Streptomyces</taxon>
    </lineage>
</organism>
<name>A0A250VN71_STROL</name>
<dbReference type="Proteomes" id="UP000217446">
    <property type="component" value="Unassembled WGS sequence"/>
</dbReference>
<reference evidence="3" key="1">
    <citation type="submission" date="2017-05" db="EMBL/GenBank/DDBJ databases">
        <title>Streptomyces olivochromogenes NBRC 3561 whole genome shotgun sequence.</title>
        <authorList>
            <person name="Dohra H."/>
            <person name="Kodani S."/>
        </authorList>
    </citation>
    <scope>NUCLEOTIDE SEQUENCE [LARGE SCALE GENOMIC DNA]</scope>
    <source>
        <strain evidence="3">NBRC 3561</strain>
    </source>
</reference>
<dbReference type="EMBL" id="BDQI01000020">
    <property type="protein sequence ID" value="GAX55668.1"/>
    <property type="molecule type" value="Genomic_DNA"/>
</dbReference>
<feature type="compositionally biased region" description="Basic and acidic residues" evidence="1">
    <location>
        <begin position="48"/>
        <end position="67"/>
    </location>
</feature>
<comment type="caution">
    <text evidence="2">The sequence shown here is derived from an EMBL/GenBank/DDBJ whole genome shotgun (WGS) entry which is preliminary data.</text>
</comment>
<evidence type="ECO:0000256" key="1">
    <source>
        <dbReference type="SAM" id="MobiDB-lite"/>
    </source>
</evidence>